<sequence>MPQPERKTLPSPSLLAAVRVLMEERLGHSRKAQTRSCRSPDWLGPGTLVARKDTQSRPGSSVAPARYVAFFGITASYSIRCFTASNRWDAVKHLIRHSLKDSGDSTVVSFRVAEMAAAAVALGAVELDQTLCLGLRLHQCLDPRLALRLSLRLTVRLALAVVLAESAAMVALVTAQAFVHHLRLRRFRFLNVPC</sequence>
<dbReference type="Proteomes" id="UP000821845">
    <property type="component" value="Chromosome 10"/>
</dbReference>
<accession>A0ACB7T4X4</accession>
<name>A0ACB7T4X4_HYAAI</name>
<evidence type="ECO:0000313" key="1">
    <source>
        <dbReference type="EMBL" id="KAH6942241.1"/>
    </source>
</evidence>
<dbReference type="EMBL" id="CM023490">
    <property type="protein sequence ID" value="KAH6942241.1"/>
    <property type="molecule type" value="Genomic_DNA"/>
</dbReference>
<protein>
    <submittedName>
        <fullName evidence="1">Uncharacterized protein</fullName>
    </submittedName>
</protein>
<comment type="caution">
    <text evidence="1">The sequence shown here is derived from an EMBL/GenBank/DDBJ whole genome shotgun (WGS) entry which is preliminary data.</text>
</comment>
<organism evidence="1 2">
    <name type="scientific">Hyalomma asiaticum</name>
    <name type="common">Tick</name>
    <dbReference type="NCBI Taxonomy" id="266040"/>
    <lineage>
        <taxon>Eukaryota</taxon>
        <taxon>Metazoa</taxon>
        <taxon>Ecdysozoa</taxon>
        <taxon>Arthropoda</taxon>
        <taxon>Chelicerata</taxon>
        <taxon>Arachnida</taxon>
        <taxon>Acari</taxon>
        <taxon>Parasitiformes</taxon>
        <taxon>Ixodida</taxon>
        <taxon>Ixodoidea</taxon>
        <taxon>Ixodidae</taxon>
        <taxon>Hyalomminae</taxon>
        <taxon>Hyalomma</taxon>
    </lineage>
</organism>
<proteinExistence type="predicted"/>
<reference evidence="1" key="1">
    <citation type="submission" date="2020-05" db="EMBL/GenBank/DDBJ databases">
        <title>Large-scale comparative analyses of tick genomes elucidate their genetic diversity and vector capacities.</title>
        <authorList>
            <person name="Jia N."/>
            <person name="Wang J."/>
            <person name="Shi W."/>
            <person name="Du L."/>
            <person name="Sun Y."/>
            <person name="Zhan W."/>
            <person name="Jiang J."/>
            <person name="Wang Q."/>
            <person name="Zhang B."/>
            <person name="Ji P."/>
            <person name="Sakyi L.B."/>
            <person name="Cui X."/>
            <person name="Yuan T."/>
            <person name="Jiang B."/>
            <person name="Yang W."/>
            <person name="Lam T.T.-Y."/>
            <person name="Chang Q."/>
            <person name="Ding S."/>
            <person name="Wang X."/>
            <person name="Zhu J."/>
            <person name="Ruan X."/>
            <person name="Zhao L."/>
            <person name="Wei J."/>
            <person name="Que T."/>
            <person name="Du C."/>
            <person name="Cheng J."/>
            <person name="Dai P."/>
            <person name="Han X."/>
            <person name="Huang E."/>
            <person name="Gao Y."/>
            <person name="Liu J."/>
            <person name="Shao H."/>
            <person name="Ye R."/>
            <person name="Li L."/>
            <person name="Wei W."/>
            <person name="Wang X."/>
            <person name="Wang C."/>
            <person name="Yang T."/>
            <person name="Huo Q."/>
            <person name="Li W."/>
            <person name="Guo W."/>
            <person name="Chen H."/>
            <person name="Zhou L."/>
            <person name="Ni X."/>
            <person name="Tian J."/>
            <person name="Zhou Y."/>
            <person name="Sheng Y."/>
            <person name="Liu T."/>
            <person name="Pan Y."/>
            <person name="Xia L."/>
            <person name="Li J."/>
            <person name="Zhao F."/>
            <person name="Cao W."/>
        </authorList>
    </citation>
    <scope>NUCLEOTIDE SEQUENCE</scope>
    <source>
        <strain evidence="1">Hyas-2018</strain>
    </source>
</reference>
<evidence type="ECO:0000313" key="2">
    <source>
        <dbReference type="Proteomes" id="UP000821845"/>
    </source>
</evidence>
<gene>
    <name evidence="1" type="ORF">HPB50_002061</name>
</gene>
<keyword evidence="2" id="KW-1185">Reference proteome</keyword>